<dbReference type="AlphaFoldDB" id="A0A7G7MHT7"/>
<evidence type="ECO:0000256" key="4">
    <source>
        <dbReference type="ARBA" id="ARBA00022982"/>
    </source>
</evidence>
<evidence type="ECO:0000256" key="3">
    <source>
        <dbReference type="ARBA" id="ARBA00022723"/>
    </source>
</evidence>
<evidence type="ECO:0000256" key="5">
    <source>
        <dbReference type="ARBA" id="ARBA00023004"/>
    </source>
</evidence>
<dbReference type="InterPro" id="IPR010693">
    <property type="entry name" value="Divergent_4Fe-4S_mono-cluster"/>
</dbReference>
<comment type="function">
    <text evidence="8">Ferredoxins are iron-sulfur proteins that transfer electrons in a wide variety of metabolic reactions.</text>
</comment>
<evidence type="ECO:0000259" key="9">
    <source>
        <dbReference type="Pfam" id="PF06902"/>
    </source>
</evidence>
<evidence type="ECO:0000313" key="10">
    <source>
        <dbReference type="EMBL" id="QNG52348.1"/>
    </source>
</evidence>
<reference evidence="10 11" key="1">
    <citation type="submission" date="2020-08" db="EMBL/GenBank/DDBJ databases">
        <authorList>
            <person name="Mo P."/>
        </authorList>
    </citation>
    <scope>NUCLEOTIDE SEQUENCE [LARGE SCALE GENOMIC DNA]</scope>
    <source>
        <strain evidence="10 11">CGMCC 4.1532</strain>
    </source>
</reference>
<evidence type="ECO:0000256" key="2">
    <source>
        <dbReference type="ARBA" id="ARBA00022448"/>
    </source>
</evidence>
<evidence type="ECO:0000256" key="7">
    <source>
        <dbReference type="ARBA" id="ARBA00023291"/>
    </source>
</evidence>
<evidence type="ECO:0000256" key="1">
    <source>
        <dbReference type="ARBA" id="ARBA00001927"/>
    </source>
</evidence>
<evidence type="ECO:0000256" key="8">
    <source>
        <dbReference type="RuleBase" id="RU368020"/>
    </source>
</evidence>
<keyword evidence="6 8" id="KW-0411">Iron-sulfur</keyword>
<protein>
    <recommendedName>
        <fullName evidence="8">Ferredoxin</fullName>
    </recommendedName>
</protein>
<comment type="cofactor">
    <cofactor evidence="1">
        <name>[3Fe-4S] cluster</name>
        <dbReference type="ChEBI" id="CHEBI:21137"/>
    </cofactor>
</comment>
<evidence type="ECO:0000256" key="6">
    <source>
        <dbReference type="ARBA" id="ARBA00023014"/>
    </source>
</evidence>
<sequence length="63" mass="6460">MKIAADRDVCIGAGLCVMNAEAVFDQDDDGIVLVLVEEPEGADEAAAREAVSLCPSGALRVIG</sequence>
<feature type="domain" description="Divergent 4Fe-4S mono-cluster" evidence="9">
    <location>
        <begin position="1"/>
        <end position="62"/>
    </location>
</feature>
<keyword evidence="5 8" id="KW-0408">Iron</keyword>
<keyword evidence="2 8" id="KW-0813">Transport</keyword>
<accession>A0A7G7MHT7</accession>
<name>A0A7G7MHT7_9PSEU</name>
<keyword evidence="4 8" id="KW-0249">Electron transport</keyword>
<keyword evidence="3 8" id="KW-0479">Metal-binding</keyword>
<dbReference type="InterPro" id="IPR001080">
    <property type="entry name" value="3Fe4S_ferredoxin"/>
</dbReference>
<dbReference type="Proteomes" id="UP000515728">
    <property type="component" value="Chromosome"/>
</dbReference>
<organism evidence="10 11">
    <name type="scientific">Pseudonocardia petroleophila</name>
    <dbReference type="NCBI Taxonomy" id="37331"/>
    <lineage>
        <taxon>Bacteria</taxon>
        <taxon>Bacillati</taxon>
        <taxon>Actinomycetota</taxon>
        <taxon>Actinomycetes</taxon>
        <taxon>Pseudonocardiales</taxon>
        <taxon>Pseudonocardiaceae</taxon>
        <taxon>Pseudonocardia</taxon>
    </lineage>
</organism>
<dbReference type="RefSeq" id="WP_185719098.1">
    <property type="nucleotide sequence ID" value="NZ_BAAAWI010000001.1"/>
</dbReference>
<dbReference type="Pfam" id="PF06902">
    <property type="entry name" value="Fer4_19"/>
    <property type="match status" value="1"/>
</dbReference>
<dbReference type="Gene3D" id="3.30.70.20">
    <property type="match status" value="1"/>
</dbReference>
<dbReference type="PANTHER" id="PTHR36923:SF3">
    <property type="entry name" value="FERREDOXIN"/>
    <property type="match status" value="1"/>
</dbReference>
<dbReference type="InterPro" id="IPR051269">
    <property type="entry name" value="Fe-S_cluster_ET"/>
</dbReference>
<proteinExistence type="predicted"/>
<dbReference type="EMBL" id="CP060131">
    <property type="protein sequence ID" value="QNG52348.1"/>
    <property type="molecule type" value="Genomic_DNA"/>
</dbReference>
<dbReference type="GO" id="GO:0005506">
    <property type="term" value="F:iron ion binding"/>
    <property type="evidence" value="ECO:0007669"/>
    <property type="project" value="UniProtKB-UniRule"/>
</dbReference>
<keyword evidence="7" id="KW-0003">3Fe-4S</keyword>
<dbReference type="KEGG" id="ppel:H6H00_30675"/>
<keyword evidence="11" id="KW-1185">Reference proteome</keyword>
<evidence type="ECO:0000313" key="11">
    <source>
        <dbReference type="Proteomes" id="UP000515728"/>
    </source>
</evidence>
<dbReference type="PANTHER" id="PTHR36923">
    <property type="entry name" value="FERREDOXIN"/>
    <property type="match status" value="1"/>
</dbReference>
<gene>
    <name evidence="10" type="ORF">H6H00_30675</name>
</gene>
<dbReference type="GO" id="GO:0051538">
    <property type="term" value="F:3 iron, 4 sulfur cluster binding"/>
    <property type="evidence" value="ECO:0007669"/>
    <property type="project" value="UniProtKB-KW"/>
</dbReference>
<dbReference type="PRINTS" id="PR00352">
    <property type="entry name" value="3FE4SFRDOXIN"/>
</dbReference>
<dbReference type="SUPFAM" id="SSF54862">
    <property type="entry name" value="4Fe-4S ferredoxins"/>
    <property type="match status" value="1"/>
</dbReference>
<dbReference type="GO" id="GO:0009055">
    <property type="term" value="F:electron transfer activity"/>
    <property type="evidence" value="ECO:0007669"/>
    <property type="project" value="UniProtKB-UniRule"/>
</dbReference>